<evidence type="ECO:0000313" key="3">
    <source>
        <dbReference type="Proteomes" id="UP001529510"/>
    </source>
</evidence>
<feature type="compositionally biased region" description="Acidic residues" evidence="1">
    <location>
        <begin position="20"/>
        <end position="30"/>
    </location>
</feature>
<name>A0ABD0NDZ8_CIRMR</name>
<protein>
    <submittedName>
        <fullName evidence="2">Uncharacterized protein</fullName>
    </submittedName>
</protein>
<feature type="compositionally biased region" description="Acidic residues" evidence="1">
    <location>
        <begin position="73"/>
        <end position="117"/>
    </location>
</feature>
<proteinExistence type="predicted"/>
<accession>A0ABD0NDZ8</accession>
<reference evidence="2 3" key="1">
    <citation type="submission" date="2024-05" db="EMBL/GenBank/DDBJ databases">
        <title>Genome sequencing and assembly of Indian major carp, Cirrhinus mrigala (Hamilton, 1822).</title>
        <authorList>
            <person name="Mohindra V."/>
            <person name="Chowdhury L.M."/>
            <person name="Lal K."/>
            <person name="Jena J.K."/>
        </authorList>
    </citation>
    <scope>NUCLEOTIDE SEQUENCE [LARGE SCALE GENOMIC DNA]</scope>
    <source>
        <strain evidence="2">CM1030</strain>
        <tissue evidence="2">Blood</tissue>
    </source>
</reference>
<gene>
    <name evidence="2" type="ORF">M9458_043975</name>
</gene>
<sequence>SRYASSGELSRGSSQLSEEFGPEDEFYDENDSYHSCHSSVSYGKDSPDWDPDEPQGVYSDDGEYNKDGGEEGALYDEEDGEIYEQEEYPYEEEEEGMVYEEDEDLYPLDGTLSEEQEPPYTPTPTSTAPTLAPEAPTSRPPLEKQASMHQQQPPQSQPPFKTMELKRESPPPQQPLDVFAKVPRTSTPPRVSEVEPEKFPTPAGKQAALSEEPLPTPPTEVPPEAEQEKKEAPPE</sequence>
<dbReference type="Proteomes" id="UP001529510">
    <property type="component" value="Unassembled WGS sequence"/>
</dbReference>
<evidence type="ECO:0000256" key="1">
    <source>
        <dbReference type="SAM" id="MobiDB-lite"/>
    </source>
</evidence>
<organism evidence="2 3">
    <name type="scientific">Cirrhinus mrigala</name>
    <name type="common">Mrigala</name>
    <dbReference type="NCBI Taxonomy" id="683832"/>
    <lineage>
        <taxon>Eukaryota</taxon>
        <taxon>Metazoa</taxon>
        <taxon>Chordata</taxon>
        <taxon>Craniata</taxon>
        <taxon>Vertebrata</taxon>
        <taxon>Euteleostomi</taxon>
        <taxon>Actinopterygii</taxon>
        <taxon>Neopterygii</taxon>
        <taxon>Teleostei</taxon>
        <taxon>Ostariophysi</taxon>
        <taxon>Cypriniformes</taxon>
        <taxon>Cyprinidae</taxon>
        <taxon>Labeoninae</taxon>
        <taxon>Labeonini</taxon>
        <taxon>Cirrhinus</taxon>
    </lineage>
</organism>
<feature type="region of interest" description="Disordered" evidence="1">
    <location>
        <begin position="1"/>
        <end position="235"/>
    </location>
</feature>
<keyword evidence="3" id="KW-1185">Reference proteome</keyword>
<feature type="non-terminal residue" evidence="2">
    <location>
        <position position="235"/>
    </location>
</feature>
<evidence type="ECO:0000313" key="2">
    <source>
        <dbReference type="EMBL" id="KAL0160250.1"/>
    </source>
</evidence>
<feature type="compositionally biased region" description="Polar residues" evidence="1">
    <location>
        <begin position="7"/>
        <end position="17"/>
    </location>
</feature>
<dbReference type="EMBL" id="JAMKFB020000022">
    <property type="protein sequence ID" value="KAL0160250.1"/>
    <property type="molecule type" value="Genomic_DNA"/>
</dbReference>
<feature type="compositionally biased region" description="Basic and acidic residues" evidence="1">
    <location>
        <begin position="226"/>
        <end position="235"/>
    </location>
</feature>
<dbReference type="AlphaFoldDB" id="A0ABD0NDZ8"/>
<feature type="non-terminal residue" evidence="2">
    <location>
        <position position="1"/>
    </location>
</feature>
<feature type="compositionally biased region" description="Low complexity" evidence="1">
    <location>
        <begin position="123"/>
        <end position="137"/>
    </location>
</feature>
<comment type="caution">
    <text evidence="2">The sequence shown here is derived from an EMBL/GenBank/DDBJ whole genome shotgun (WGS) entry which is preliminary data.</text>
</comment>